<dbReference type="OrthoDB" id="5598606at2759"/>
<accession>A0A9N9HFI1</accession>
<keyword evidence="3" id="KW-1185">Reference proteome</keyword>
<dbReference type="PANTHER" id="PTHR47163">
    <property type="entry name" value="DDE_TNP_IS1595 DOMAIN-CONTAINING PROTEIN"/>
    <property type="match status" value="1"/>
</dbReference>
<dbReference type="EMBL" id="CAJVPL010010561">
    <property type="protein sequence ID" value="CAG8681395.1"/>
    <property type="molecule type" value="Genomic_DNA"/>
</dbReference>
<dbReference type="NCBIfam" id="NF033547">
    <property type="entry name" value="transpos_IS1595"/>
    <property type="match status" value="1"/>
</dbReference>
<sequence>DNTNMIGGENIIVEIDESKFGRRKYHRGRIVEDIWVVGDIERTDEKRCFVQIVQDRIAETLHDVISKHVVSGSIVYTDLWRGYRGITELNMSHKTVNHSKNFVDPNTGVHTNTIE</sequence>
<evidence type="ECO:0000259" key="1">
    <source>
        <dbReference type="SMART" id="SM01126"/>
    </source>
</evidence>
<evidence type="ECO:0000313" key="3">
    <source>
        <dbReference type="Proteomes" id="UP000789831"/>
    </source>
</evidence>
<evidence type="ECO:0000313" key="2">
    <source>
        <dbReference type="EMBL" id="CAG8681395.1"/>
    </source>
</evidence>
<dbReference type="InterPro" id="IPR024445">
    <property type="entry name" value="Tnp_ISXO2-like"/>
</dbReference>
<organism evidence="2 3">
    <name type="scientific">Ambispora gerdemannii</name>
    <dbReference type="NCBI Taxonomy" id="144530"/>
    <lineage>
        <taxon>Eukaryota</taxon>
        <taxon>Fungi</taxon>
        <taxon>Fungi incertae sedis</taxon>
        <taxon>Mucoromycota</taxon>
        <taxon>Glomeromycotina</taxon>
        <taxon>Glomeromycetes</taxon>
        <taxon>Archaeosporales</taxon>
        <taxon>Ambisporaceae</taxon>
        <taxon>Ambispora</taxon>
    </lineage>
</organism>
<feature type="domain" description="ISXO2-like transposase" evidence="1">
    <location>
        <begin position="5"/>
        <end position="115"/>
    </location>
</feature>
<dbReference type="PANTHER" id="PTHR47163:SF2">
    <property type="entry name" value="SI:DKEY-17M8.2"/>
    <property type="match status" value="1"/>
</dbReference>
<comment type="caution">
    <text evidence="2">The sequence shown here is derived from an EMBL/GenBank/DDBJ whole genome shotgun (WGS) entry which is preliminary data.</text>
</comment>
<proteinExistence type="predicted"/>
<gene>
    <name evidence="2" type="ORF">AGERDE_LOCUS12689</name>
</gene>
<reference evidence="2" key="1">
    <citation type="submission" date="2021-06" db="EMBL/GenBank/DDBJ databases">
        <authorList>
            <person name="Kallberg Y."/>
            <person name="Tangrot J."/>
            <person name="Rosling A."/>
        </authorList>
    </citation>
    <scope>NUCLEOTIDE SEQUENCE</scope>
    <source>
        <strain evidence="2">MT106</strain>
    </source>
</reference>
<dbReference type="Proteomes" id="UP000789831">
    <property type="component" value="Unassembled WGS sequence"/>
</dbReference>
<feature type="non-terminal residue" evidence="2">
    <location>
        <position position="1"/>
    </location>
</feature>
<dbReference type="InterPro" id="IPR053164">
    <property type="entry name" value="IS1016-like_transposase"/>
</dbReference>
<name>A0A9N9HFI1_9GLOM</name>
<feature type="non-terminal residue" evidence="2">
    <location>
        <position position="115"/>
    </location>
</feature>
<dbReference type="SMART" id="SM01126">
    <property type="entry name" value="DDE_Tnp_IS1595"/>
    <property type="match status" value="1"/>
</dbReference>
<dbReference type="Pfam" id="PF12762">
    <property type="entry name" value="DDE_Tnp_IS1595"/>
    <property type="match status" value="1"/>
</dbReference>
<protein>
    <submittedName>
        <fullName evidence="2">8963_t:CDS:1</fullName>
    </submittedName>
</protein>
<dbReference type="AlphaFoldDB" id="A0A9N9HFI1"/>